<organism evidence="3 4">
    <name type="scientific">Apatococcus lobatus</name>
    <dbReference type="NCBI Taxonomy" id="904363"/>
    <lineage>
        <taxon>Eukaryota</taxon>
        <taxon>Viridiplantae</taxon>
        <taxon>Chlorophyta</taxon>
        <taxon>core chlorophytes</taxon>
        <taxon>Trebouxiophyceae</taxon>
        <taxon>Chlorellales</taxon>
        <taxon>Chlorellaceae</taxon>
        <taxon>Apatococcus</taxon>
    </lineage>
</organism>
<evidence type="ECO:0000313" key="4">
    <source>
        <dbReference type="Proteomes" id="UP001438707"/>
    </source>
</evidence>
<protein>
    <recommendedName>
        <fullName evidence="2">BZIP domain-containing protein</fullName>
    </recommendedName>
</protein>
<dbReference type="AlphaFoldDB" id="A0AAW1QJP0"/>
<dbReference type="Proteomes" id="UP001438707">
    <property type="component" value="Unassembled WGS sequence"/>
</dbReference>
<dbReference type="InterPro" id="IPR004827">
    <property type="entry name" value="bZIP"/>
</dbReference>
<dbReference type="EMBL" id="JALJOS010000036">
    <property type="protein sequence ID" value="KAK9821647.1"/>
    <property type="molecule type" value="Genomic_DNA"/>
</dbReference>
<accession>A0AAW1QJP0</accession>
<evidence type="ECO:0000259" key="2">
    <source>
        <dbReference type="PROSITE" id="PS00036"/>
    </source>
</evidence>
<dbReference type="GO" id="GO:0003700">
    <property type="term" value="F:DNA-binding transcription factor activity"/>
    <property type="evidence" value="ECO:0007669"/>
    <property type="project" value="InterPro"/>
</dbReference>
<feature type="region of interest" description="Disordered" evidence="1">
    <location>
        <begin position="600"/>
        <end position="663"/>
    </location>
</feature>
<evidence type="ECO:0000313" key="3">
    <source>
        <dbReference type="EMBL" id="KAK9821647.1"/>
    </source>
</evidence>
<feature type="compositionally biased region" description="Basic residues" evidence="1">
    <location>
        <begin position="194"/>
        <end position="204"/>
    </location>
</feature>
<feature type="compositionally biased region" description="Polar residues" evidence="1">
    <location>
        <begin position="31"/>
        <end position="40"/>
    </location>
</feature>
<sequence length="893" mass="96814">MSSWPDQTLQEAGTSSHRGSTVQSDFCHVVQEQQHSSLDSLRQEPASQALPRPAFESQVQPRDTVASAPACVPCAAKTPGSGACQQSPSPASSQSLQVEPRATDPSLLRHENRRSQPDQLSPFPSSQSNASGPTKAAICKKPKPGPGCPADVKEELGEEEDIFLPEESCGAGVLSSDFVSGHESPATVEELRVKNRSAQKRYRERQKGLKQQQAAERKRQKNAIEQLSQSNAVLTSRNKHLEHSLQLAISELAIRPAASPGQLLQQDLVRRNDRGLLEPVILEEGKAALLNISGPYVLHREQLSNLPLKQYMALIKGLVSTMHRSLVSSMASPGPEGSQRVEAAVSQFLFVGHNAFASNMVVARELHSLNMDSVTPLKPIPMDKWSGVLEMLKLSHDQKRQLVAARNQYLRTLGPLLGQQQALLGKIEGPLRDWTVQCSPARLGEVLATNIELTKAIKREHEAYTLLTAAVYCQVFTPMQVAMMAVRTWPVVPDLISLGGLAESQLQVNRLQLEDMPPSGLSSSTLEWTHHLGELTSSSGLSQHPRELNQRACEAIRQMRPMQGVSALSPSLAVTTLHHPANPANPTKLSADWHGTASMEVQQHQAADSGVQSQEAPPSSNRVTAAAFPLQRTHVSQPFSKEIQTSEALPDRKPQPGKRREMNPDNILAGVLSRQMNNNSRMGPDTVYPACQSRPRLGGIASETASASIQDNERRFQTPSAVAGGSIGADFPMDLLALPDQPAVPGDGTSQAFLSTARGHSQRLQPSHATPFDVYSSARPPSLHPARLCGMKQQLLGSHDICTGQFPANLLSLPDVSMPPLRHSMGGQGPTEGRMYADPSGVHSLADLCLSPRNSSSARPSADDDMWVPELPALPHEHRQQVPDEVMDLADLL</sequence>
<feature type="region of interest" description="Disordered" evidence="1">
    <location>
        <begin position="194"/>
        <end position="220"/>
    </location>
</feature>
<feature type="compositionally biased region" description="Basic and acidic residues" evidence="1">
    <location>
        <begin position="107"/>
        <end position="116"/>
    </location>
</feature>
<keyword evidence="4" id="KW-1185">Reference proteome</keyword>
<dbReference type="CDD" id="cd14686">
    <property type="entry name" value="bZIP"/>
    <property type="match status" value="1"/>
</dbReference>
<name>A0AAW1QJP0_9CHLO</name>
<feature type="region of interest" description="Disordered" evidence="1">
    <location>
        <begin position="847"/>
        <end position="868"/>
    </location>
</feature>
<feature type="compositionally biased region" description="Polar residues" evidence="1">
    <location>
        <begin position="633"/>
        <end position="647"/>
    </location>
</feature>
<feature type="compositionally biased region" description="Low complexity" evidence="1">
    <location>
        <begin position="851"/>
        <end position="860"/>
    </location>
</feature>
<gene>
    <name evidence="3" type="ORF">WJX74_003881</name>
</gene>
<evidence type="ECO:0000256" key="1">
    <source>
        <dbReference type="SAM" id="MobiDB-lite"/>
    </source>
</evidence>
<feature type="compositionally biased region" description="Low complexity" evidence="1">
    <location>
        <begin position="85"/>
        <end position="97"/>
    </location>
</feature>
<feature type="domain" description="BZIP" evidence="2">
    <location>
        <begin position="192"/>
        <end position="205"/>
    </location>
</feature>
<feature type="compositionally biased region" description="Polar residues" evidence="1">
    <location>
        <begin position="117"/>
        <end position="132"/>
    </location>
</feature>
<feature type="region of interest" description="Disordered" evidence="1">
    <location>
        <begin position="76"/>
        <end position="152"/>
    </location>
</feature>
<reference evidence="3 4" key="1">
    <citation type="journal article" date="2024" name="Nat. Commun.">
        <title>Phylogenomics reveals the evolutionary origins of lichenization in chlorophyte algae.</title>
        <authorList>
            <person name="Puginier C."/>
            <person name="Libourel C."/>
            <person name="Otte J."/>
            <person name="Skaloud P."/>
            <person name="Haon M."/>
            <person name="Grisel S."/>
            <person name="Petersen M."/>
            <person name="Berrin J.G."/>
            <person name="Delaux P.M."/>
            <person name="Dal Grande F."/>
            <person name="Keller J."/>
        </authorList>
    </citation>
    <scope>NUCLEOTIDE SEQUENCE [LARGE SCALE GENOMIC DNA]</scope>
    <source>
        <strain evidence="3 4">SAG 2145</strain>
    </source>
</reference>
<proteinExistence type="predicted"/>
<feature type="compositionally biased region" description="Polar residues" evidence="1">
    <location>
        <begin position="600"/>
        <end position="623"/>
    </location>
</feature>
<comment type="caution">
    <text evidence="3">The sequence shown here is derived from an EMBL/GenBank/DDBJ whole genome shotgun (WGS) entry which is preliminary data.</text>
</comment>
<feature type="compositionally biased region" description="Basic and acidic residues" evidence="1">
    <location>
        <begin position="649"/>
        <end position="663"/>
    </location>
</feature>
<dbReference type="PROSITE" id="PS00036">
    <property type="entry name" value="BZIP_BASIC"/>
    <property type="match status" value="1"/>
</dbReference>
<feature type="compositionally biased region" description="Polar residues" evidence="1">
    <location>
        <begin position="1"/>
        <end position="24"/>
    </location>
</feature>
<feature type="region of interest" description="Disordered" evidence="1">
    <location>
        <begin position="1"/>
        <end position="63"/>
    </location>
</feature>